<dbReference type="Proteomes" id="UP000595814">
    <property type="component" value="Chromosome"/>
</dbReference>
<dbReference type="EMBL" id="CP066744">
    <property type="protein sequence ID" value="QQK07543.1"/>
    <property type="molecule type" value="Genomic_DNA"/>
</dbReference>
<reference evidence="1 2" key="1">
    <citation type="journal article" date="2022" name="Int. J. Syst. Evol. Microbiol.">
        <title>Miniphocaeibacter halophilus sp. nov., an ammonium-tolerant acetate-producing bacterium isolated from a biogas system.</title>
        <authorList>
            <person name="Schnurer A."/>
            <person name="Singh A."/>
            <person name="Bi S."/>
            <person name="Qiao W."/>
            <person name="Westerholm M."/>
        </authorList>
    </citation>
    <scope>NUCLEOTIDE SEQUENCE [LARGE SCALE GENOMIC DNA]</scope>
    <source>
        <strain evidence="1 2">AMB_01</strain>
    </source>
</reference>
<sequence>MIYDKVVDIIKEEFKVDNISENTVIREDLGTDSIGLLELVMAIEDEFDIEISDENLDNIVTVKDIVDNIEKLKK</sequence>
<gene>
    <name evidence="1" type="ORF">JFY71_09615</name>
</gene>
<keyword evidence="2" id="KW-1185">Reference proteome</keyword>
<accession>A0AC61MQ90</accession>
<evidence type="ECO:0000313" key="2">
    <source>
        <dbReference type="Proteomes" id="UP000595814"/>
    </source>
</evidence>
<proteinExistence type="predicted"/>
<name>A0AC61MQ90_9FIRM</name>
<organism evidence="1 2">
    <name type="scientific">Miniphocaeibacter halophilus</name>
    <dbReference type="NCBI Taxonomy" id="2931922"/>
    <lineage>
        <taxon>Bacteria</taxon>
        <taxon>Bacillati</taxon>
        <taxon>Bacillota</taxon>
        <taxon>Tissierellia</taxon>
        <taxon>Tissierellales</taxon>
        <taxon>Peptoniphilaceae</taxon>
        <taxon>Miniphocaeibacter</taxon>
    </lineage>
</organism>
<protein>
    <submittedName>
        <fullName evidence="1">Acyl carrier protein</fullName>
    </submittedName>
</protein>
<evidence type="ECO:0000313" key="1">
    <source>
        <dbReference type="EMBL" id="QQK07543.1"/>
    </source>
</evidence>